<comment type="similarity">
    <text evidence="5">Belongs to the peptidase M28 family.</text>
</comment>
<dbReference type="Proteomes" id="UP001642540">
    <property type="component" value="Unassembled WGS sequence"/>
</dbReference>
<dbReference type="EMBL" id="CAXLJM020000028">
    <property type="protein sequence ID" value="CAL8097285.1"/>
    <property type="molecule type" value="Genomic_DNA"/>
</dbReference>
<evidence type="ECO:0000256" key="16">
    <source>
        <dbReference type="ARBA" id="ARBA00023049"/>
    </source>
</evidence>
<comment type="subcellular location">
    <subcellularLocation>
        <location evidence="1">Endoplasmic reticulum</location>
    </subcellularLocation>
    <subcellularLocation>
        <location evidence="3">Golgi apparatus</location>
    </subcellularLocation>
    <subcellularLocation>
        <location evidence="2">Lysosome</location>
    </subcellularLocation>
    <subcellularLocation>
        <location evidence="4">Secreted</location>
    </subcellularLocation>
</comment>
<keyword evidence="9" id="KW-0645">Protease</keyword>
<dbReference type="InterPro" id="IPR039866">
    <property type="entry name" value="CPQ"/>
</dbReference>
<evidence type="ECO:0000256" key="13">
    <source>
        <dbReference type="ARBA" id="ARBA00022824"/>
    </source>
</evidence>
<dbReference type="PANTHER" id="PTHR12053">
    <property type="entry name" value="PROTEASE FAMILY M28 PLASMA GLUTAMATE CARBOXYPEPTIDASE-RELATED"/>
    <property type="match status" value="1"/>
</dbReference>
<organism evidence="24 25">
    <name type="scientific">Orchesella dallaii</name>
    <dbReference type="NCBI Taxonomy" id="48710"/>
    <lineage>
        <taxon>Eukaryota</taxon>
        <taxon>Metazoa</taxon>
        <taxon>Ecdysozoa</taxon>
        <taxon>Arthropoda</taxon>
        <taxon>Hexapoda</taxon>
        <taxon>Collembola</taxon>
        <taxon>Entomobryomorpha</taxon>
        <taxon>Entomobryoidea</taxon>
        <taxon>Orchesellidae</taxon>
        <taxon>Orchesellinae</taxon>
        <taxon>Orchesella</taxon>
    </lineage>
</organism>
<evidence type="ECO:0000313" key="25">
    <source>
        <dbReference type="Proteomes" id="UP001642540"/>
    </source>
</evidence>
<proteinExistence type="inferred from homology"/>
<feature type="signal peptide" evidence="22">
    <location>
        <begin position="1"/>
        <end position="23"/>
    </location>
</feature>
<evidence type="ECO:0000259" key="23">
    <source>
        <dbReference type="Pfam" id="PF04389"/>
    </source>
</evidence>
<keyword evidence="13" id="KW-0256">Endoplasmic reticulum</keyword>
<evidence type="ECO:0000256" key="5">
    <source>
        <dbReference type="ARBA" id="ARBA00010918"/>
    </source>
</evidence>
<keyword evidence="16" id="KW-0482">Metalloprotease</keyword>
<keyword evidence="10" id="KW-0479">Metal-binding</keyword>
<sequence>MYFKHFLSATVVCLLLVLDFTYGAGISNSNVHKSSRHLASEAIGFSFKESMDRYSKASRDIENCPTLISAELRNEIAGYQTIADQIIDAIMNGAWKGKTYDALHDLVDLYPIRQSGFKNLEDSIDYMMGKMQEYGLQNVRGEQVLVPHWVRGEESGAMLEPHQKTLKLLGLGTTVGTPEEGITADVLVVKSFEDLDAKKDDAQGKIVVYNQGWLGTYGATNRYRSNGASHASQYGAVATLIQSVAPFSLDTPHTGGQDYWDNVTHIPTACITMEDADFMYRLQEKGHKIRVHLKLLDYNLPLTTSRNVIGEIVGNSIPNEYVGVSGHIDSWDLGQGAMDDAGGVMTSVMALAVLKNLTLTPKRTLQAILWTSEEVGLWGVDDFAKQHLDILPDYSVVFESDGGTFKPNGLDFAGSETAGCIVHEVLKLTELINTTLYTRYPSVSSDITRLQAEGVPGLSNNNDADLYFWYHHTEADTITMMDSEELDLNTALFAVSSYVLSDISVKLPRDPPAAKTVASQI</sequence>
<keyword evidence="12" id="KW-0378">Hydrolase</keyword>
<evidence type="ECO:0000256" key="3">
    <source>
        <dbReference type="ARBA" id="ARBA00004555"/>
    </source>
</evidence>
<reference evidence="24 25" key="1">
    <citation type="submission" date="2024-08" db="EMBL/GenBank/DDBJ databases">
        <authorList>
            <person name="Cucini C."/>
            <person name="Frati F."/>
        </authorList>
    </citation>
    <scope>NUCLEOTIDE SEQUENCE [LARGE SCALE GENOMIC DNA]</scope>
</reference>
<keyword evidence="14" id="KW-0862">Zinc</keyword>
<comment type="subunit">
    <text evidence="20">Homodimer. The monomeric form is inactive while the homodimer is active.</text>
</comment>
<evidence type="ECO:0000256" key="18">
    <source>
        <dbReference type="ARBA" id="ARBA00023180"/>
    </source>
</evidence>
<evidence type="ECO:0000256" key="10">
    <source>
        <dbReference type="ARBA" id="ARBA00022723"/>
    </source>
</evidence>
<evidence type="ECO:0000256" key="15">
    <source>
        <dbReference type="ARBA" id="ARBA00023034"/>
    </source>
</evidence>
<evidence type="ECO:0000256" key="7">
    <source>
        <dbReference type="ARBA" id="ARBA00022525"/>
    </source>
</evidence>
<keyword evidence="18" id="KW-0325">Glycoprotein</keyword>
<dbReference type="SUPFAM" id="SSF53187">
    <property type="entry name" value="Zn-dependent exopeptidases"/>
    <property type="match status" value="1"/>
</dbReference>
<keyword evidence="7" id="KW-0964">Secreted</keyword>
<protein>
    <recommendedName>
        <fullName evidence="6">Carboxypeptidase Q</fullName>
    </recommendedName>
    <alternativeName>
        <fullName evidence="21">Plasma glutamate carboxypeptidase</fullName>
    </alternativeName>
</protein>
<evidence type="ECO:0000313" key="24">
    <source>
        <dbReference type="EMBL" id="CAL8097285.1"/>
    </source>
</evidence>
<keyword evidence="25" id="KW-1185">Reference proteome</keyword>
<evidence type="ECO:0000256" key="4">
    <source>
        <dbReference type="ARBA" id="ARBA00004613"/>
    </source>
</evidence>
<feature type="domain" description="Peptidase M28" evidence="23">
    <location>
        <begin position="307"/>
        <end position="492"/>
    </location>
</feature>
<dbReference type="PANTHER" id="PTHR12053:SF3">
    <property type="entry name" value="CARBOXYPEPTIDASE Q"/>
    <property type="match status" value="1"/>
</dbReference>
<evidence type="ECO:0000256" key="2">
    <source>
        <dbReference type="ARBA" id="ARBA00004371"/>
    </source>
</evidence>
<evidence type="ECO:0000256" key="8">
    <source>
        <dbReference type="ARBA" id="ARBA00022645"/>
    </source>
</evidence>
<evidence type="ECO:0000256" key="19">
    <source>
        <dbReference type="ARBA" id="ARBA00023228"/>
    </source>
</evidence>
<evidence type="ECO:0000256" key="12">
    <source>
        <dbReference type="ARBA" id="ARBA00022801"/>
    </source>
</evidence>
<evidence type="ECO:0000256" key="1">
    <source>
        <dbReference type="ARBA" id="ARBA00004240"/>
    </source>
</evidence>
<evidence type="ECO:0000256" key="20">
    <source>
        <dbReference type="ARBA" id="ARBA00025833"/>
    </source>
</evidence>
<evidence type="ECO:0000256" key="6">
    <source>
        <dbReference type="ARBA" id="ARBA00014116"/>
    </source>
</evidence>
<dbReference type="Pfam" id="PF04389">
    <property type="entry name" value="Peptidase_M28"/>
    <property type="match status" value="1"/>
</dbReference>
<dbReference type="InterPro" id="IPR007484">
    <property type="entry name" value="Peptidase_M28"/>
</dbReference>
<comment type="caution">
    <text evidence="24">The sequence shown here is derived from an EMBL/GenBank/DDBJ whole genome shotgun (WGS) entry which is preliminary data.</text>
</comment>
<keyword evidence="17" id="KW-0865">Zymogen</keyword>
<evidence type="ECO:0000256" key="11">
    <source>
        <dbReference type="ARBA" id="ARBA00022729"/>
    </source>
</evidence>
<evidence type="ECO:0000256" key="22">
    <source>
        <dbReference type="SAM" id="SignalP"/>
    </source>
</evidence>
<gene>
    <name evidence="24" type="ORF">ODALV1_LOCUS9608</name>
</gene>
<name>A0ABP1QEW1_9HEXA</name>
<keyword evidence="19" id="KW-0458">Lysosome</keyword>
<evidence type="ECO:0000256" key="17">
    <source>
        <dbReference type="ARBA" id="ARBA00023145"/>
    </source>
</evidence>
<feature type="chain" id="PRO_5046255992" description="Carboxypeptidase Q" evidence="22">
    <location>
        <begin position="24"/>
        <end position="521"/>
    </location>
</feature>
<dbReference type="Gene3D" id="3.50.30.30">
    <property type="match status" value="1"/>
</dbReference>
<evidence type="ECO:0000256" key="14">
    <source>
        <dbReference type="ARBA" id="ARBA00022833"/>
    </source>
</evidence>
<evidence type="ECO:0000256" key="9">
    <source>
        <dbReference type="ARBA" id="ARBA00022670"/>
    </source>
</evidence>
<keyword evidence="15" id="KW-0333">Golgi apparatus</keyword>
<dbReference type="Gene3D" id="3.40.630.10">
    <property type="entry name" value="Zn peptidases"/>
    <property type="match status" value="1"/>
</dbReference>
<keyword evidence="8" id="KW-0121">Carboxypeptidase</keyword>
<accession>A0ABP1QEW1</accession>
<evidence type="ECO:0000256" key="21">
    <source>
        <dbReference type="ARBA" id="ARBA00033328"/>
    </source>
</evidence>
<keyword evidence="11 22" id="KW-0732">Signal</keyword>